<evidence type="ECO:0000313" key="1">
    <source>
        <dbReference type="EMBL" id="PPK29092.1"/>
    </source>
</evidence>
<protein>
    <submittedName>
        <fullName evidence="1">Uncharacterized protein</fullName>
    </submittedName>
</protein>
<accession>A0A2S6EV85</accession>
<dbReference type="RefSeq" id="WP_027229083.1">
    <property type="nucleotide sequence ID" value="NZ_CP017601.1"/>
</dbReference>
<reference evidence="1 2" key="1">
    <citation type="submission" date="2018-02" db="EMBL/GenBank/DDBJ databases">
        <title>Draft genome sequences of four Legionella pneumophila clinical strains isolated in Ontario.</title>
        <authorList>
            <person name="Fortuna A."/>
            <person name="Ramnarine R."/>
            <person name="Li A."/>
            <person name="Frantz C."/>
            <person name="Mallo G."/>
        </authorList>
    </citation>
    <scope>NUCLEOTIDE SEQUENCE [LARGE SCALE GENOMIC DNA]</scope>
    <source>
        <strain evidence="1 2">LG61</strain>
    </source>
</reference>
<dbReference type="Proteomes" id="UP000239239">
    <property type="component" value="Unassembled WGS sequence"/>
</dbReference>
<evidence type="ECO:0000313" key="2">
    <source>
        <dbReference type="Proteomes" id="UP000239239"/>
    </source>
</evidence>
<dbReference type="OrthoDB" id="5652208at2"/>
<name>A0A2S6EV85_LEGPN</name>
<proteinExistence type="predicted"/>
<dbReference type="AlphaFoldDB" id="A0A2S6EV85"/>
<dbReference type="EMBL" id="PQWY01000019">
    <property type="protein sequence ID" value="PPK29092.1"/>
    <property type="molecule type" value="Genomic_DNA"/>
</dbReference>
<sequence>MFLTINDLQSQIQLAKKRLYVLAKNWLETQKEAINSKDKANWLDAFQASTKEEMQERLKATGFPLIRNATLVNQSEDDVQQESLEQSSSLIHSENHPEQFNPRSIPRVIYVCHSAKKSEVLKRLCQLTTLMEQLHTLEELTFEVQTNVHFNGLNLAYRMARSINKEWRDVEKGRETVAYYSERLQTAEKQYKWASDFCHESLAIYKEQLDARIMYFNESLSFFVECLTDTFSSVKDDRYWLTRFLLSPLPWHNMLNEVASLLLTKNGFTNPTVDSIEVKRPHLKSITERFANLMTAPFVLLEKELQEKMEKAENEQKIVRENVQAMSSELDIVVHMQSQRKLAALLFPAQPLSMLGFFQGIAAAMGRSYFYSTFVRGNQEHDSRVIEHEQPTIEATNYSNGLS</sequence>
<comment type="caution">
    <text evidence="1">The sequence shown here is derived from an EMBL/GenBank/DDBJ whole genome shotgun (WGS) entry which is preliminary data.</text>
</comment>
<gene>
    <name evidence="1" type="ORF">C3928_14030</name>
</gene>
<organism evidence="1 2">
    <name type="scientific">Legionella pneumophila</name>
    <dbReference type="NCBI Taxonomy" id="446"/>
    <lineage>
        <taxon>Bacteria</taxon>
        <taxon>Pseudomonadati</taxon>
        <taxon>Pseudomonadota</taxon>
        <taxon>Gammaproteobacteria</taxon>
        <taxon>Legionellales</taxon>
        <taxon>Legionellaceae</taxon>
        <taxon>Legionella</taxon>
    </lineage>
</organism>